<evidence type="ECO:0000259" key="11">
    <source>
        <dbReference type="Pfam" id="PF00694"/>
    </source>
</evidence>
<proteinExistence type="inferred from homology"/>
<evidence type="ECO:0000313" key="13">
    <source>
        <dbReference type="Proteomes" id="UP000295727"/>
    </source>
</evidence>
<dbReference type="GO" id="GO:0009098">
    <property type="term" value="P:L-leucine biosynthetic process"/>
    <property type="evidence" value="ECO:0007669"/>
    <property type="project" value="UniProtKB-UniRule"/>
</dbReference>
<gene>
    <name evidence="10 12" type="primary">leuD</name>
    <name evidence="12" type="ORF">E1956_30790</name>
</gene>
<evidence type="ECO:0000256" key="2">
    <source>
        <dbReference type="ARBA" id="ARBA00002695"/>
    </source>
</evidence>
<comment type="subunit">
    <text evidence="5 10">Heterodimer of LeuC and LeuD.</text>
</comment>
<evidence type="ECO:0000256" key="3">
    <source>
        <dbReference type="ARBA" id="ARBA00004729"/>
    </source>
</evidence>
<keyword evidence="13" id="KW-1185">Reference proteome</keyword>
<evidence type="ECO:0000256" key="6">
    <source>
        <dbReference type="ARBA" id="ARBA00022430"/>
    </source>
</evidence>
<comment type="pathway">
    <text evidence="3 10">Amino-acid biosynthesis; L-leucine biosynthesis; L-leucine from 3-methyl-2-oxobutanoate: step 2/4.</text>
</comment>
<sequence length="213" mass="23669">MDKVTAVAGIVAPLLRDNVDTDIVIRIERLTQQTREALGHYAFEAWRYHEDGTENPAFVLNRAPWRGAPVLLAGANFGCGSSREGAVWALMSMGIRCVIAESFGEIFYNNCFQNGLLPVRLAKAQLQTLADLAQTGASVKVDLVAQQITADDLTMPFEIEGLRRDALLQGLDEISQTLQLREAIRAWQRADREARPWIWSTMETARTGTLPRA</sequence>
<dbReference type="GO" id="GO:0009316">
    <property type="term" value="C:3-isopropylmalate dehydratase complex"/>
    <property type="evidence" value="ECO:0007669"/>
    <property type="project" value="InterPro"/>
</dbReference>
<dbReference type="Pfam" id="PF00694">
    <property type="entry name" value="Aconitase_C"/>
    <property type="match status" value="1"/>
</dbReference>
<evidence type="ECO:0000313" key="12">
    <source>
        <dbReference type="EMBL" id="QBR01564.1"/>
    </source>
</evidence>
<feature type="domain" description="Aconitase A/isopropylmalate dehydratase small subunit swivel" evidence="11">
    <location>
        <begin position="1"/>
        <end position="123"/>
    </location>
</feature>
<comment type="similarity">
    <text evidence="4 10">Belongs to the LeuD family. LeuD type 1 subfamily.</text>
</comment>
<keyword evidence="9 10" id="KW-0100">Branched-chain amino acid biosynthesis</keyword>
<dbReference type="InterPro" id="IPR050075">
    <property type="entry name" value="LeuD"/>
</dbReference>
<dbReference type="OrthoDB" id="9777465at2"/>
<keyword evidence="7 10" id="KW-0028">Amino-acid biosynthesis</keyword>
<dbReference type="InterPro" id="IPR015928">
    <property type="entry name" value="Aconitase/3IPM_dehydase_swvl"/>
</dbReference>
<evidence type="ECO:0000256" key="7">
    <source>
        <dbReference type="ARBA" id="ARBA00022605"/>
    </source>
</evidence>
<dbReference type="InterPro" id="IPR033940">
    <property type="entry name" value="IPMI_Swivel"/>
</dbReference>
<evidence type="ECO:0000256" key="8">
    <source>
        <dbReference type="ARBA" id="ARBA00023239"/>
    </source>
</evidence>
<evidence type="ECO:0000256" key="1">
    <source>
        <dbReference type="ARBA" id="ARBA00000491"/>
    </source>
</evidence>
<evidence type="ECO:0000256" key="5">
    <source>
        <dbReference type="ARBA" id="ARBA00011271"/>
    </source>
</evidence>
<accession>A0A4P7D4S6</accession>
<dbReference type="EMBL" id="CP038150">
    <property type="protein sequence ID" value="QBR01564.1"/>
    <property type="molecule type" value="Genomic_DNA"/>
</dbReference>
<evidence type="ECO:0000256" key="10">
    <source>
        <dbReference type="HAMAP-Rule" id="MF_01031"/>
    </source>
</evidence>
<dbReference type="UniPathway" id="UPA00048">
    <property type="reaction ID" value="UER00071"/>
</dbReference>
<dbReference type="CDD" id="cd01577">
    <property type="entry name" value="IPMI_Swivel"/>
    <property type="match status" value="1"/>
</dbReference>
<keyword evidence="8 10" id="KW-0456">Lyase</keyword>
<reference evidence="12 13" key="1">
    <citation type="submission" date="2019-03" db="EMBL/GenBank/DDBJ databases">
        <title>Paraburkholderia sp. 7MH5, isolated from subtropical forest soil.</title>
        <authorList>
            <person name="Gao Z.-H."/>
            <person name="Qiu L.-H."/>
        </authorList>
    </citation>
    <scope>NUCLEOTIDE SEQUENCE [LARGE SCALE GENOMIC DNA]</scope>
    <source>
        <strain evidence="12 13">7MH5</strain>
    </source>
</reference>
<dbReference type="SUPFAM" id="SSF52016">
    <property type="entry name" value="LeuD/IlvD-like"/>
    <property type="match status" value="1"/>
</dbReference>
<dbReference type="PANTHER" id="PTHR43345:SF5">
    <property type="entry name" value="3-ISOPROPYLMALATE DEHYDRATASE SMALL SUBUNIT"/>
    <property type="match status" value="1"/>
</dbReference>
<evidence type="ECO:0000256" key="9">
    <source>
        <dbReference type="ARBA" id="ARBA00023304"/>
    </source>
</evidence>
<organism evidence="12 13">
    <name type="scientific">Paraburkholderia pallida</name>
    <dbReference type="NCBI Taxonomy" id="2547399"/>
    <lineage>
        <taxon>Bacteria</taxon>
        <taxon>Pseudomonadati</taxon>
        <taxon>Pseudomonadota</taxon>
        <taxon>Betaproteobacteria</taxon>
        <taxon>Burkholderiales</taxon>
        <taxon>Burkholderiaceae</taxon>
        <taxon>Paraburkholderia</taxon>
    </lineage>
</organism>
<dbReference type="EC" id="4.2.1.33" evidence="10"/>
<dbReference type="FunFam" id="3.20.19.10:FF:000003">
    <property type="entry name" value="3-isopropylmalate dehydratase small subunit"/>
    <property type="match status" value="1"/>
</dbReference>
<name>A0A4P7D4S6_9BURK</name>
<comment type="function">
    <text evidence="2 10">Catalyzes the isomerization between 2-isopropylmalate and 3-isopropylmalate, via the formation of 2-isopropylmaleate.</text>
</comment>
<dbReference type="GO" id="GO:0003861">
    <property type="term" value="F:3-isopropylmalate dehydratase activity"/>
    <property type="evidence" value="ECO:0007669"/>
    <property type="project" value="UniProtKB-UniRule"/>
</dbReference>
<dbReference type="AlphaFoldDB" id="A0A4P7D4S6"/>
<protein>
    <recommendedName>
        <fullName evidence="10">3-isopropylmalate dehydratase small subunit</fullName>
        <ecNumber evidence="10">4.2.1.33</ecNumber>
    </recommendedName>
    <alternativeName>
        <fullName evidence="10">Alpha-IPM isomerase</fullName>
        <shortName evidence="10">IPMI</shortName>
    </alternativeName>
    <alternativeName>
        <fullName evidence="10">Isopropylmalate isomerase</fullName>
    </alternativeName>
</protein>
<dbReference type="NCBIfam" id="TIGR00171">
    <property type="entry name" value="leuD"/>
    <property type="match status" value="1"/>
</dbReference>
<evidence type="ECO:0000256" key="4">
    <source>
        <dbReference type="ARBA" id="ARBA00009845"/>
    </source>
</evidence>
<dbReference type="PANTHER" id="PTHR43345">
    <property type="entry name" value="3-ISOPROPYLMALATE DEHYDRATASE SMALL SUBUNIT 2-RELATED-RELATED"/>
    <property type="match status" value="1"/>
</dbReference>
<dbReference type="RefSeq" id="WP_134756352.1">
    <property type="nucleotide sequence ID" value="NZ_CP038150.1"/>
</dbReference>
<dbReference type="NCBIfam" id="NF002458">
    <property type="entry name" value="PRK01641.1"/>
    <property type="match status" value="1"/>
</dbReference>
<comment type="catalytic activity">
    <reaction evidence="1 10">
        <text>(2R,3S)-3-isopropylmalate = (2S)-2-isopropylmalate</text>
        <dbReference type="Rhea" id="RHEA:32287"/>
        <dbReference type="ChEBI" id="CHEBI:1178"/>
        <dbReference type="ChEBI" id="CHEBI:35121"/>
        <dbReference type="EC" id="4.2.1.33"/>
    </reaction>
</comment>
<dbReference type="InterPro" id="IPR000573">
    <property type="entry name" value="AconitaseA/IPMdHydase_ssu_swvl"/>
</dbReference>
<keyword evidence="6 10" id="KW-0432">Leucine biosynthesis</keyword>
<dbReference type="Proteomes" id="UP000295727">
    <property type="component" value="Chromosome 3"/>
</dbReference>
<dbReference type="HAMAP" id="MF_01031">
    <property type="entry name" value="LeuD_type1"/>
    <property type="match status" value="1"/>
</dbReference>
<dbReference type="InterPro" id="IPR004431">
    <property type="entry name" value="3-IsopropMal_deHydase_ssu"/>
</dbReference>
<dbReference type="KEGG" id="ppai:E1956_30790"/>
<dbReference type="Gene3D" id="3.20.19.10">
    <property type="entry name" value="Aconitase, domain 4"/>
    <property type="match status" value="1"/>
</dbReference>